<organism evidence="5 6">
    <name type="scientific">Mycoplasmopsis verecunda</name>
    <dbReference type="NCBI Taxonomy" id="171291"/>
    <lineage>
        <taxon>Bacteria</taxon>
        <taxon>Bacillati</taxon>
        <taxon>Mycoplasmatota</taxon>
        <taxon>Mycoplasmoidales</taxon>
        <taxon>Metamycoplasmataceae</taxon>
        <taxon>Mycoplasmopsis</taxon>
    </lineage>
</organism>
<dbReference type="GO" id="GO:0004601">
    <property type="term" value="F:peroxidase activity"/>
    <property type="evidence" value="ECO:0007669"/>
    <property type="project" value="UniProtKB-KW"/>
</dbReference>
<keyword evidence="3" id="KW-0676">Redox-active center</keyword>
<keyword evidence="1 5" id="KW-0575">Peroxidase</keyword>
<feature type="domain" description="Thioredoxin" evidence="4">
    <location>
        <begin position="4"/>
        <end position="166"/>
    </location>
</feature>
<dbReference type="RefSeq" id="WP_078747317.1">
    <property type="nucleotide sequence ID" value="NZ_CP137850.1"/>
</dbReference>
<dbReference type="Pfam" id="PF00578">
    <property type="entry name" value="AhpC-TSA"/>
    <property type="match status" value="1"/>
</dbReference>
<dbReference type="Gene3D" id="3.40.30.10">
    <property type="entry name" value="Glutaredoxin"/>
    <property type="match status" value="1"/>
</dbReference>
<dbReference type="EMBL" id="FUXF01000026">
    <property type="protein sequence ID" value="SJZ60728.1"/>
    <property type="molecule type" value="Genomic_DNA"/>
</dbReference>
<dbReference type="PROSITE" id="PS51352">
    <property type="entry name" value="THIOREDOXIN_2"/>
    <property type="match status" value="1"/>
</dbReference>
<keyword evidence="2" id="KW-0049">Antioxidant</keyword>
<accession>A0A1T4M1S7</accession>
<dbReference type="InterPro" id="IPR013766">
    <property type="entry name" value="Thioredoxin_domain"/>
</dbReference>
<reference evidence="6" key="1">
    <citation type="submission" date="2017-02" db="EMBL/GenBank/DDBJ databases">
        <authorList>
            <person name="Varghese N."/>
            <person name="Submissions S."/>
        </authorList>
    </citation>
    <scope>NUCLEOTIDE SEQUENCE [LARGE SCALE GENOMIC DNA]</scope>
    <source>
        <strain evidence="6">ATCC 27862</strain>
    </source>
</reference>
<dbReference type="InterPro" id="IPR050455">
    <property type="entry name" value="Tpx_Peroxidase_subfamily"/>
</dbReference>
<name>A0A1T4M1S7_9BACT</name>
<gene>
    <name evidence="5" type="ORF">SAMN02745154_00598</name>
</gene>
<dbReference type="Proteomes" id="UP000190389">
    <property type="component" value="Unassembled WGS sequence"/>
</dbReference>
<dbReference type="InterPro" id="IPR036249">
    <property type="entry name" value="Thioredoxin-like_sf"/>
</dbReference>
<evidence type="ECO:0000259" key="4">
    <source>
        <dbReference type="PROSITE" id="PS51352"/>
    </source>
</evidence>
<evidence type="ECO:0000256" key="3">
    <source>
        <dbReference type="ARBA" id="ARBA00023284"/>
    </source>
</evidence>
<keyword evidence="1 5" id="KW-0560">Oxidoreductase</keyword>
<evidence type="ECO:0000313" key="6">
    <source>
        <dbReference type="Proteomes" id="UP000190389"/>
    </source>
</evidence>
<evidence type="ECO:0000313" key="5">
    <source>
        <dbReference type="EMBL" id="SJZ60728.1"/>
    </source>
</evidence>
<dbReference type="PANTHER" id="PTHR43110:SF1">
    <property type="entry name" value="THIOL PEROXIDASE"/>
    <property type="match status" value="1"/>
</dbReference>
<dbReference type="InterPro" id="IPR000866">
    <property type="entry name" value="AhpC/TSA"/>
</dbReference>
<dbReference type="STRING" id="171291.SAMN02745154_00598"/>
<dbReference type="SUPFAM" id="SSF52833">
    <property type="entry name" value="Thioredoxin-like"/>
    <property type="match status" value="1"/>
</dbReference>
<protein>
    <submittedName>
        <fullName evidence="5">Thiol peroxidase, atypical 2-Cys peroxiredoxin</fullName>
    </submittedName>
</protein>
<dbReference type="AlphaFoldDB" id="A0A1T4M1S7"/>
<keyword evidence="6" id="KW-1185">Reference proteome</keyword>
<evidence type="ECO:0000256" key="2">
    <source>
        <dbReference type="ARBA" id="ARBA00022862"/>
    </source>
</evidence>
<dbReference type="OrthoDB" id="9781543at2"/>
<evidence type="ECO:0000256" key="1">
    <source>
        <dbReference type="ARBA" id="ARBA00022559"/>
    </source>
</evidence>
<proteinExistence type="predicted"/>
<sequence>MRTVKFGNKDYELAGTQPIIGNEVVLVGAKEGKFTQTKPERKNKYMVLGTFPSADTAVCDMQILKMAELSHKYKNVDFVTFSMDLPTALSNYSEDHEVGKVQLYSDYLDHEVARGLGVLIEELQLCARSLFILDDLNKVQYVQINEKTGEQVDFKSMQARLDELLGENNG</sequence>
<dbReference type="PANTHER" id="PTHR43110">
    <property type="entry name" value="THIOL PEROXIDASE"/>
    <property type="match status" value="1"/>
</dbReference>